<sequence>MKKLLLLFFIGIQGLYAQDSTYIQYSSSKVNAFEQVKLVDAFEDAFGYDKEVKLRVKGGLRSYDNVRFNTQKIWEVSGEIRLRGLNSLKLDIYQKPRFGNYGGVYLISNLEFRRYLKSHSVLNNLSGKYISISKTFNLAKFDEPGAYNRHIDSFNFSDQTNYSADRSIADIKYGQQFGGFIDMGLKFGLRRSKGSFLSEQGALQFSDESKKFFPYFSSYSSISLGLDYPKKKSVKEYCSFLNCYEKVNHLFKIDFSGMLYMDQYKQNIQTEFVYEQKLGRLPVSLSAGISIGIGGYSTYKWTQERVEIEDNYGNKAMTVKYEDIQEYKGSLRTVISSEVRYYPLQTRQVLEGKAQEGLHGAYLGLFINKKILDSRFDNSKFIKPVWDVPYTMSWGPVAGYQKKIASKYFIDVGTRFGDTSSIFFSIGKVNFVPYFKFGYAF</sequence>
<dbReference type="EMBL" id="CP029480">
    <property type="protein sequence ID" value="AWW00500.1"/>
    <property type="molecule type" value="Genomic_DNA"/>
</dbReference>
<dbReference type="Proteomes" id="UP000249873">
    <property type="component" value="Chromosome"/>
</dbReference>
<proteinExistence type="predicted"/>
<gene>
    <name evidence="1" type="ORF">DJ013_20875</name>
</gene>
<evidence type="ECO:0000313" key="2">
    <source>
        <dbReference type="Proteomes" id="UP000249873"/>
    </source>
</evidence>
<dbReference type="AlphaFoldDB" id="A0A2Z4GGH0"/>
<dbReference type="RefSeq" id="WP_111373866.1">
    <property type="nucleotide sequence ID" value="NZ_CP029480.1"/>
</dbReference>
<dbReference type="OrthoDB" id="912723at2"/>
<organism evidence="1 2">
    <name type="scientific">Arcticibacterium luteifluviistationis</name>
    <dbReference type="NCBI Taxonomy" id="1784714"/>
    <lineage>
        <taxon>Bacteria</taxon>
        <taxon>Pseudomonadati</taxon>
        <taxon>Bacteroidota</taxon>
        <taxon>Cytophagia</taxon>
        <taxon>Cytophagales</taxon>
        <taxon>Leadbetterellaceae</taxon>
        <taxon>Arcticibacterium</taxon>
    </lineage>
</organism>
<accession>A0A2Z4GGH0</accession>
<protein>
    <submittedName>
        <fullName evidence="1">Uncharacterized protein</fullName>
    </submittedName>
</protein>
<evidence type="ECO:0000313" key="1">
    <source>
        <dbReference type="EMBL" id="AWW00500.1"/>
    </source>
</evidence>
<reference evidence="1 2" key="1">
    <citation type="submission" date="2018-05" db="EMBL/GenBank/DDBJ databases">
        <title>Complete genome sequence of Arcticibacterium luteifluviistationis SM1504T, a cytophagaceae bacterium isolated from Arctic surface seawater.</title>
        <authorList>
            <person name="Li Y."/>
            <person name="Qin Q.-L."/>
        </authorList>
    </citation>
    <scope>NUCLEOTIDE SEQUENCE [LARGE SCALE GENOMIC DNA]</scope>
    <source>
        <strain evidence="1 2">SM1504</strain>
    </source>
</reference>
<dbReference type="KEGG" id="als:DJ013_20875"/>
<keyword evidence="2" id="KW-1185">Reference proteome</keyword>
<name>A0A2Z4GGH0_9BACT</name>